<gene>
    <name evidence="5" type="primary">lipB</name>
    <name evidence="8" type="ORF">EV191_102287</name>
</gene>
<keyword evidence="5" id="KW-0963">Cytoplasm</keyword>
<dbReference type="GO" id="GO:0009249">
    <property type="term" value="P:protein lipoylation"/>
    <property type="evidence" value="ECO:0007669"/>
    <property type="project" value="InterPro"/>
</dbReference>
<comment type="caution">
    <text evidence="5">Lacks conserved residue(s) required for the propagation of feature annotation.</text>
</comment>
<feature type="domain" description="BPL/LPL catalytic" evidence="7">
    <location>
        <begin position="264"/>
        <end position="444"/>
    </location>
</feature>
<dbReference type="EC" id="2.3.1.181" evidence="5"/>
<feature type="active site" description="Acyl-thioester intermediate" evidence="5">
    <location>
        <position position="405"/>
    </location>
</feature>
<dbReference type="CDD" id="cd16444">
    <property type="entry name" value="LipB"/>
    <property type="match status" value="1"/>
</dbReference>
<comment type="subcellular location">
    <subcellularLocation>
        <location evidence="5">Cytoplasm</location>
    </subcellularLocation>
</comment>
<dbReference type="InterPro" id="IPR000544">
    <property type="entry name" value="Octanoyltransferase"/>
</dbReference>
<dbReference type="InterPro" id="IPR004143">
    <property type="entry name" value="BPL_LPL_catalytic"/>
</dbReference>
<dbReference type="GO" id="GO:0016874">
    <property type="term" value="F:ligase activity"/>
    <property type="evidence" value="ECO:0007669"/>
    <property type="project" value="UniProtKB-KW"/>
</dbReference>
<dbReference type="InterPro" id="IPR045864">
    <property type="entry name" value="aa-tRNA-synth_II/BPL/LPL"/>
</dbReference>
<sequence length="469" mass="50136">MSAGSRHLTLAGTLAILSCIGLGFAVRAAPSTPDAWLAARFDGLWQTSAGQVLAILSDLFGPSLYAVTMAVLAVTAGLRYLRGDRHRAGILLRLVLLGIACRAVSLAKPLFDRERPRAYPDLSYPSSHVVSVTVVALLATLYCLLLARRLLRYAVSCGVLAVLLSAILRLLLGVHWLTDTIGAVLGVLGVGLLGMVILSLHRPVPTSTGPPTTGRDGRKLDIVTTTQSPCRAATEPVRVRSLGTVDYQEAWELQRELVTARDEGREGDTMLLLEHPSVYTAGKRTEPHERPDDGTPVVDVDRGGKITWHGPGQLVGYPIVKLADPIDVVDYVRRLEQALIAVCDTLGVPTGRVDGRSGVWLAADARGPERKIAAIGIRVQRGVTMHGFEINCNSDLGEFGKIVPCGISDAGVTSLSAELDRDVTVDEVRPLATEAVLAALAGTLPVTERWLDRADQPSAPGVTFTLQTR</sequence>
<evidence type="ECO:0000256" key="6">
    <source>
        <dbReference type="SAM" id="Phobius"/>
    </source>
</evidence>
<feature type="binding site" evidence="5">
    <location>
        <begin position="374"/>
        <end position="376"/>
    </location>
    <ligand>
        <name>substrate</name>
    </ligand>
</feature>
<comment type="pathway">
    <text evidence="1 5">Protein modification; protein lipoylation via endogenous pathway; protein N(6)-(lipoyl)lysine from octanoyl-[acyl-carrier-protein]: step 1/2.</text>
</comment>
<organism evidence="8 9">
    <name type="scientific">Tamaricihabitans halophyticus</name>
    <dbReference type="NCBI Taxonomy" id="1262583"/>
    <lineage>
        <taxon>Bacteria</taxon>
        <taxon>Bacillati</taxon>
        <taxon>Actinomycetota</taxon>
        <taxon>Actinomycetes</taxon>
        <taxon>Pseudonocardiales</taxon>
        <taxon>Pseudonocardiaceae</taxon>
        <taxon>Tamaricihabitans</taxon>
    </lineage>
</organism>
<dbReference type="SUPFAM" id="SSF48317">
    <property type="entry name" value="Acid phosphatase/Vanadium-dependent haloperoxidase"/>
    <property type="match status" value="1"/>
</dbReference>
<protein>
    <recommendedName>
        <fullName evidence="5">Octanoyltransferase</fullName>
        <ecNumber evidence="5">2.3.1.181</ecNumber>
    </recommendedName>
    <alternativeName>
        <fullName evidence="5">Lipoate-protein ligase B</fullName>
    </alternativeName>
    <alternativeName>
        <fullName evidence="5">Lipoyl/octanoyl transferase</fullName>
    </alternativeName>
    <alternativeName>
        <fullName evidence="5">Octanoyl-[acyl-carrier-protein]-protein N-octanoyltransferase</fullName>
    </alternativeName>
</protein>
<dbReference type="PROSITE" id="PS01313">
    <property type="entry name" value="LIPB"/>
    <property type="match status" value="1"/>
</dbReference>
<keyword evidence="6" id="KW-1133">Transmembrane helix</keyword>
<dbReference type="Pfam" id="PF01569">
    <property type="entry name" value="PAP2"/>
    <property type="match status" value="1"/>
</dbReference>
<feature type="transmembrane region" description="Helical" evidence="6">
    <location>
        <begin position="153"/>
        <end position="174"/>
    </location>
</feature>
<dbReference type="NCBIfam" id="TIGR00214">
    <property type="entry name" value="lipB"/>
    <property type="match status" value="1"/>
</dbReference>
<feature type="site" description="Lowers pKa of active site Cys" evidence="5">
    <location>
        <position position="371"/>
    </location>
</feature>
<keyword evidence="6" id="KW-0472">Membrane</keyword>
<comment type="function">
    <text evidence="4 5">Catalyzes the transfer of endogenously produced octanoic acid from octanoyl-acyl-carrier-protein onto the lipoyl domains of lipoate-dependent enzymes. Lipoyl-ACP can also act as a substrate although octanoyl-ACP is likely to be the physiological substrate.</text>
</comment>
<dbReference type="PROSITE" id="PS51733">
    <property type="entry name" value="BPL_LPL_CATALYTIC"/>
    <property type="match status" value="1"/>
</dbReference>
<dbReference type="Gene3D" id="1.20.144.10">
    <property type="entry name" value="Phosphatidic acid phosphatase type 2/haloperoxidase"/>
    <property type="match status" value="1"/>
</dbReference>
<evidence type="ECO:0000313" key="9">
    <source>
        <dbReference type="Proteomes" id="UP000294911"/>
    </source>
</evidence>
<accession>A0A4R2R6U6</accession>
<dbReference type="PANTHER" id="PTHR10993:SF7">
    <property type="entry name" value="LIPOYLTRANSFERASE 2, MITOCHONDRIAL-RELATED"/>
    <property type="match status" value="1"/>
</dbReference>
<feature type="transmembrane region" description="Helical" evidence="6">
    <location>
        <begin position="180"/>
        <end position="200"/>
    </location>
</feature>
<comment type="caution">
    <text evidence="8">The sequence shown here is derived from an EMBL/GenBank/DDBJ whole genome shotgun (WGS) entry which is preliminary data.</text>
</comment>
<dbReference type="InterPro" id="IPR036938">
    <property type="entry name" value="PAP2/HPO_sf"/>
</dbReference>
<dbReference type="UniPathway" id="UPA00538">
    <property type="reaction ID" value="UER00592"/>
</dbReference>
<evidence type="ECO:0000259" key="7">
    <source>
        <dbReference type="PROSITE" id="PS51733"/>
    </source>
</evidence>
<dbReference type="GO" id="GO:0005737">
    <property type="term" value="C:cytoplasm"/>
    <property type="evidence" value="ECO:0007669"/>
    <property type="project" value="UniProtKB-SubCell"/>
</dbReference>
<dbReference type="GO" id="GO:0033819">
    <property type="term" value="F:lipoyl(octanoyl) transferase activity"/>
    <property type="evidence" value="ECO:0007669"/>
    <property type="project" value="UniProtKB-EC"/>
</dbReference>
<feature type="binding site" evidence="5">
    <location>
        <begin position="302"/>
        <end position="309"/>
    </location>
    <ligand>
        <name>substrate</name>
    </ligand>
</feature>
<dbReference type="NCBIfam" id="NF010925">
    <property type="entry name" value="PRK14345.1"/>
    <property type="match status" value="1"/>
</dbReference>
<feature type="transmembrane region" description="Helical" evidence="6">
    <location>
        <begin position="127"/>
        <end position="146"/>
    </location>
</feature>
<keyword evidence="3 5" id="KW-0012">Acyltransferase</keyword>
<dbReference type="Gene3D" id="3.30.930.10">
    <property type="entry name" value="Bira Bifunctional Protein, Domain 2"/>
    <property type="match status" value="1"/>
</dbReference>
<dbReference type="Proteomes" id="UP000294911">
    <property type="component" value="Unassembled WGS sequence"/>
</dbReference>
<keyword evidence="6" id="KW-0812">Transmembrane</keyword>
<evidence type="ECO:0000256" key="1">
    <source>
        <dbReference type="ARBA" id="ARBA00004821"/>
    </source>
</evidence>
<comment type="similarity">
    <text evidence="5">Belongs to the LipB family.</text>
</comment>
<dbReference type="FunFam" id="3.30.930.10:FF:000035">
    <property type="entry name" value="Putative lipoyltransferase 2, mitochondrial"/>
    <property type="match status" value="1"/>
</dbReference>
<name>A0A4R2R6U6_9PSEU</name>
<keyword evidence="9" id="KW-1185">Reference proteome</keyword>
<keyword evidence="2 5" id="KW-0808">Transferase</keyword>
<comment type="miscellaneous">
    <text evidence="5">In the reaction, the free carboxyl group of octanoic acid is attached via an amide linkage to the epsilon-amino group of a specific lysine residue of lipoyl domains of lipoate-dependent enzymes.</text>
</comment>
<dbReference type="InterPro" id="IPR000326">
    <property type="entry name" value="PAP2/HPO"/>
</dbReference>
<keyword evidence="8" id="KW-0436">Ligase</keyword>
<evidence type="ECO:0000256" key="5">
    <source>
        <dbReference type="HAMAP-Rule" id="MF_00013"/>
    </source>
</evidence>
<reference evidence="8 9" key="1">
    <citation type="submission" date="2019-03" db="EMBL/GenBank/DDBJ databases">
        <title>Genomic Encyclopedia of Type Strains, Phase IV (KMG-IV): sequencing the most valuable type-strain genomes for metagenomic binning, comparative biology and taxonomic classification.</title>
        <authorList>
            <person name="Goeker M."/>
        </authorList>
    </citation>
    <scope>NUCLEOTIDE SEQUENCE [LARGE SCALE GENOMIC DNA]</scope>
    <source>
        <strain evidence="8 9">DSM 45765</strain>
    </source>
</reference>
<feature type="transmembrane region" description="Helical" evidence="6">
    <location>
        <begin position="52"/>
        <end position="78"/>
    </location>
</feature>
<dbReference type="PROSITE" id="PS51257">
    <property type="entry name" value="PROKAR_LIPOPROTEIN"/>
    <property type="match status" value="1"/>
</dbReference>
<proteinExistence type="inferred from homology"/>
<dbReference type="InterPro" id="IPR020605">
    <property type="entry name" value="Octanoyltransferase_CS"/>
</dbReference>
<evidence type="ECO:0000313" key="8">
    <source>
        <dbReference type="EMBL" id="TCP55075.1"/>
    </source>
</evidence>
<dbReference type="HAMAP" id="MF_00013">
    <property type="entry name" value="LipB"/>
    <property type="match status" value="1"/>
</dbReference>
<comment type="catalytic activity">
    <reaction evidence="5">
        <text>octanoyl-[ACP] + L-lysyl-[protein] = N(6)-octanoyl-L-lysyl-[protein] + holo-[ACP] + H(+)</text>
        <dbReference type="Rhea" id="RHEA:17665"/>
        <dbReference type="Rhea" id="RHEA-COMP:9636"/>
        <dbReference type="Rhea" id="RHEA-COMP:9685"/>
        <dbReference type="Rhea" id="RHEA-COMP:9752"/>
        <dbReference type="Rhea" id="RHEA-COMP:9928"/>
        <dbReference type="ChEBI" id="CHEBI:15378"/>
        <dbReference type="ChEBI" id="CHEBI:29969"/>
        <dbReference type="ChEBI" id="CHEBI:64479"/>
        <dbReference type="ChEBI" id="CHEBI:78463"/>
        <dbReference type="ChEBI" id="CHEBI:78809"/>
        <dbReference type="EC" id="2.3.1.181"/>
    </reaction>
</comment>
<evidence type="ECO:0000256" key="4">
    <source>
        <dbReference type="ARBA" id="ARBA00024732"/>
    </source>
</evidence>
<dbReference type="Pfam" id="PF21948">
    <property type="entry name" value="LplA-B_cat"/>
    <property type="match status" value="1"/>
</dbReference>
<dbReference type="AlphaFoldDB" id="A0A4R2R6U6"/>
<feature type="transmembrane region" description="Helical" evidence="6">
    <location>
        <begin position="90"/>
        <end position="107"/>
    </location>
</feature>
<evidence type="ECO:0000256" key="2">
    <source>
        <dbReference type="ARBA" id="ARBA00022679"/>
    </source>
</evidence>
<dbReference type="EMBL" id="SLXQ01000002">
    <property type="protein sequence ID" value="TCP55075.1"/>
    <property type="molecule type" value="Genomic_DNA"/>
</dbReference>
<dbReference type="PANTHER" id="PTHR10993">
    <property type="entry name" value="OCTANOYLTRANSFERASE"/>
    <property type="match status" value="1"/>
</dbReference>
<dbReference type="SUPFAM" id="SSF55681">
    <property type="entry name" value="Class II aaRS and biotin synthetases"/>
    <property type="match status" value="1"/>
</dbReference>
<evidence type="ECO:0000256" key="3">
    <source>
        <dbReference type="ARBA" id="ARBA00023315"/>
    </source>
</evidence>